<gene>
    <name evidence="1" type="ORF">HOO69_15640</name>
</gene>
<evidence type="ECO:0000313" key="1">
    <source>
        <dbReference type="EMBL" id="QJY38018.1"/>
    </source>
</evidence>
<accession>A0AAE7DY91</accession>
<organism evidence="1 2">
    <name type="scientific">Vibrio europaeus</name>
    <dbReference type="NCBI Taxonomy" id="300876"/>
    <lineage>
        <taxon>Bacteria</taxon>
        <taxon>Pseudomonadati</taxon>
        <taxon>Pseudomonadota</taxon>
        <taxon>Gammaproteobacteria</taxon>
        <taxon>Vibrionales</taxon>
        <taxon>Vibrionaceae</taxon>
        <taxon>Vibrio</taxon>
        <taxon>Vibrio oreintalis group</taxon>
    </lineage>
</organism>
<dbReference type="AlphaFoldDB" id="A0AAE7DY91"/>
<protein>
    <submittedName>
        <fullName evidence="1">Uncharacterized protein</fullName>
    </submittedName>
</protein>
<evidence type="ECO:0000313" key="2">
    <source>
        <dbReference type="Proteomes" id="UP000501443"/>
    </source>
</evidence>
<keyword evidence="1" id="KW-0614">Plasmid</keyword>
<name>A0AAE7DY91_9VIBR</name>
<dbReference type="RefSeq" id="WP_171802439.1">
    <property type="nucleotide sequence ID" value="NZ_CP053542.1"/>
</dbReference>
<dbReference type="Proteomes" id="UP000501443">
    <property type="component" value="Plasmid pveu"/>
</dbReference>
<sequence length="113" mass="12907">MNRLSTYVLAIHSSHSQVRVVAQSQKQILTDNGECIEETTTTYTFDNGVKIVCHTELDSFQSEDACPECWIQYQVLESGAAAETISPQKKQFYNRCQETFWLKMQSIHDEPNG</sequence>
<reference evidence="1 2" key="1">
    <citation type="submission" date="2020-05" db="EMBL/GenBank/DDBJ databases">
        <title>First description outside Europe of the emergent pathogen for shellfish aquaculture Vibrio europaeus.</title>
        <authorList>
            <person name="Dubert J."/>
            <person name="Rojas R."/>
        </authorList>
    </citation>
    <scope>NUCLEOTIDE SEQUENCE [LARGE SCALE GENOMIC DNA]</scope>
    <source>
        <strain evidence="1 2">NPI-1</strain>
        <plasmid evidence="2">pveu</plasmid>
    </source>
</reference>
<proteinExistence type="predicted"/>
<dbReference type="EMBL" id="CP053542">
    <property type="protein sequence ID" value="QJY38018.1"/>
    <property type="molecule type" value="Genomic_DNA"/>
</dbReference>
<geneLocation type="plasmid" evidence="2">
    <name>pveu</name>
</geneLocation>